<reference evidence="1" key="1">
    <citation type="submission" date="2023-07" db="EMBL/GenBank/DDBJ databases">
        <title>Two novel species in the genus Flavivirga.</title>
        <authorList>
            <person name="Kwon K."/>
        </authorList>
    </citation>
    <scope>NUCLEOTIDE SEQUENCE</scope>
    <source>
        <strain evidence="1">KCTC 52353</strain>
    </source>
</reference>
<dbReference type="Proteomes" id="UP001176883">
    <property type="component" value="Unassembled WGS sequence"/>
</dbReference>
<organism evidence="1 2">
    <name type="scientific">Flavivirga aquimarina</name>
    <dbReference type="NCBI Taxonomy" id="2027862"/>
    <lineage>
        <taxon>Bacteria</taxon>
        <taxon>Pseudomonadati</taxon>
        <taxon>Bacteroidota</taxon>
        <taxon>Flavobacteriia</taxon>
        <taxon>Flavobacteriales</taxon>
        <taxon>Flavobacteriaceae</taxon>
        <taxon>Flavivirga</taxon>
    </lineage>
</organism>
<sequence length="62" mass="7351">MSKSSKYQLYKSNKTSTICNDSGSYYCNEHDYIQNYIHEGDTFPKCDRGGRKHNTVWFKFNN</sequence>
<name>A0ABT8W737_9FLAO</name>
<dbReference type="EMBL" id="JAUOEK010000056">
    <property type="protein sequence ID" value="MDO5968938.1"/>
    <property type="molecule type" value="Genomic_DNA"/>
</dbReference>
<dbReference type="RefSeq" id="WP_303276622.1">
    <property type="nucleotide sequence ID" value="NZ_JAUOEK010000056.1"/>
</dbReference>
<evidence type="ECO:0008006" key="3">
    <source>
        <dbReference type="Google" id="ProtNLM"/>
    </source>
</evidence>
<accession>A0ABT8W737</accession>
<protein>
    <recommendedName>
        <fullName evidence="3">Cold-shock protein</fullName>
    </recommendedName>
</protein>
<evidence type="ECO:0000313" key="2">
    <source>
        <dbReference type="Proteomes" id="UP001176883"/>
    </source>
</evidence>
<proteinExistence type="predicted"/>
<gene>
    <name evidence="1" type="ORF">Q4Q35_03885</name>
</gene>
<keyword evidence="2" id="KW-1185">Reference proteome</keyword>
<comment type="caution">
    <text evidence="1">The sequence shown here is derived from an EMBL/GenBank/DDBJ whole genome shotgun (WGS) entry which is preliminary data.</text>
</comment>
<evidence type="ECO:0000313" key="1">
    <source>
        <dbReference type="EMBL" id="MDO5968938.1"/>
    </source>
</evidence>